<dbReference type="SUPFAM" id="SSF53955">
    <property type="entry name" value="Lysozyme-like"/>
    <property type="match status" value="1"/>
</dbReference>
<dbReference type="EMBL" id="LR796297">
    <property type="protein sequence ID" value="CAB4135306.1"/>
    <property type="molecule type" value="Genomic_DNA"/>
</dbReference>
<proteinExistence type="predicted"/>
<reference evidence="3" key="1">
    <citation type="submission" date="2020-05" db="EMBL/GenBank/DDBJ databases">
        <authorList>
            <person name="Chiriac C."/>
            <person name="Salcher M."/>
            <person name="Ghai R."/>
            <person name="Kavagutti S V."/>
        </authorList>
    </citation>
    <scope>NUCLEOTIDE SEQUENCE</scope>
</reference>
<evidence type="ECO:0000313" key="2">
    <source>
        <dbReference type="EMBL" id="CAB4176329.1"/>
    </source>
</evidence>
<evidence type="ECO:0000313" key="3">
    <source>
        <dbReference type="EMBL" id="CAB4194751.1"/>
    </source>
</evidence>
<dbReference type="EMBL" id="LR796940">
    <property type="protein sequence ID" value="CAB4176329.1"/>
    <property type="molecule type" value="Genomic_DNA"/>
</dbReference>
<name>A0A6J5RM68_9CAUD</name>
<dbReference type="InterPro" id="IPR023346">
    <property type="entry name" value="Lysozyme-like_dom_sf"/>
</dbReference>
<gene>
    <name evidence="3" type="ORF">UFOVP1265_9</name>
    <name evidence="1" type="ORF">UFOVP290_1</name>
    <name evidence="2" type="ORF">UFOVP982_24</name>
</gene>
<accession>A0A6J5RM68</accession>
<dbReference type="EMBL" id="LR797233">
    <property type="protein sequence ID" value="CAB4194751.1"/>
    <property type="molecule type" value="Genomic_DNA"/>
</dbReference>
<sequence>MSHIAYRESRCNAASLSSVRTSTGRPDVGLLQIQGSWATVTRRVCKKQNVIKALLNARCNVKVAKYLYDNGGLHHWRVSSAK</sequence>
<protein>
    <submittedName>
        <fullName evidence="3">Uncharacterized protein</fullName>
    </submittedName>
</protein>
<organism evidence="3">
    <name type="scientific">uncultured Caudovirales phage</name>
    <dbReference type="NCBI Taxonomy" id="2100421"/>
    <lineage>
        <taxon>Viruses</taxon>
        <taxon>Duplodnaviria</taxon>
        <taxon>Heunggongvirae</taxon>
        <taxon>Uroviricota</taxon>
        <taxon>Caudoviricetes</taxon>
        <taxon>Peduoviridae</taxon>
        <taxon>Maltschvirus</taxon>
        <taxon>Maltschvirus maltsch</taxon>
    </lineage>
</organism>
<evidence type="ECO:0000313" key="1">
    <source>
        <dbReference type="EMBL" id="CAB4135306.1"/>
    </source>
</evidence>